<dbReference type="PANTHER" id="PTHR22550">
    <property type="entry name" value="SPORE GERMINATION PROTEIN"/>
    <property type="match status" value="1"/>
</dbReference>
<evidence type="ECO:0000256" key="1">
    <source>
        <dbReference type="SAM" id="Phobius"/>
    </source>
</evidence>
<dbReference type="InterPro" id="IPR036465">
    <property type="entry name" value="vWFA_dom_sf"/>
</dbReference>
<dbReference type="PROSITE" id="PS50234">
    <property type="entry name" value="VWFA"/>
    <property type="match status" value="1"/>
</dbReference>
<accession>A0A2Z2NVK8</accession>
<organism evidence="3 4">
    <name type="scientific">Granulosicoccus antarcticus IMCC3135</name>
    <dbReference type="NCBI Taxonomy" id="1192854"/>
    <lineage>
        <taxon>Bacteria</taxon>
        <taxon>Pseudomonadati</taxon>
        <taxon>Pseudomonadota</taxon>
        <taxon>Gammaproteobacteria</taxon>
        <taxon>Chromatiales</taxon>
        <taxon>Granulosicoccaceae</taxon>
        <taxon>Granulosicoccus</taxon>
    </lineage>
</organism>
<gene>
    <name evidence="3" type="ORF">IMCC3135_27285</name>
</gene>
<dbReference type="Proteomes" id="UP000250079">
    <property type="component" value="Chromosome"/>
</dbReference>
<evidence type="ECO:0000313" key="4">
    <source>
        <dbReference type="Proteomes" id="UP000250079"/>
    </source>
</evidence>
<dbReference type="AlphaFoldDB" id="A0A2Z2NVK8"/>
<reference evidence="3 4" key="1">
    <citation type="submission" date="2016-12" db="EMBL/GenBank/DDBJ databases">
        <authorList>
            <person name="Song W.-J."/>
            <person name="Kurnit D.M."/>
        </authorList>
    </citation>
    <scope>NUCLEOTIDE SEQUENCE [LARGE SCALE GENOMIC DNA]</scope>
    <source>
        <strain evidence="3 4">IMCC3135</strain>
    </source>
</reference>
<dbReference type="EMBL" id="CP018632">
    <property type="protein sequence ID" value="ASJ75512.1"/>
    <property type="molecule type" value="Genomic_DNA"/>
</dbReference>
<evidence type="ECO:0000259" key="2">
    <source>
        <dbReference type="PROSITE" id="PS50234"/>
    </source>
</evidence>
<dbReference type="PANTHER" id="PTHR22550:SF14">
    <property type="entry name" value="VWFA DOMAIN-CONTAINING PROTEIN"/>
    <property type="match status" value="1"/>
</dbReference>
<protein>
    <recommendedName>
        <fullName evidence="2">VWFA domain-containing protein</fullName>
    </recommendedName>
</protein>
<keyword evidence="1" id="KW-1133">Transmembrane helix</keyword>
<evidence type="ECO:0000313" key="3">
    <source>
        <dbReference type="EMBL" id="ASJ75512.1"/>
    </source>
</evidence>
<keyword evidence="1" id="KW-0472">Membrane</keyword>
<dbReference type="SMART" id="SM00327">
    <property type="entry name" value="VWA"/>
    <property type="match status" value="1"/>
</dbReference>
<feature type="domain" description="VWFA" evidence="2">
    <location>
        <begin position="92"/>
        <end position="289"/>
    </location>
</feature>
<proteinExistence type="predicted"/>
<name>A0A2Z2NVK8_9GAMM</name>
<sequence>MDTALEWMRPEWLWGFVPLLVVIFFWFRLRSNNGAWESFVDPALQPYVIEGQSTSTHGAPILMFAAWALALLMLAGPVWQQREVPVFEAEKAEVIVFDLSLSMRADDVKPDRLTRARFKLIDLLQRSDGMQSGLIAFAQRPYVISPLTDDANTIEAFVPSLEPEIMPAQGSRPDLAIEQAVQLLKQASVGSGHILLITDAAASQQDLDAAANARTAGHRVSVLAIGTAAGAPLRAEDGQFFQYSDGAIVVSQLDIDSLNRLSAAGGGKTVSLTTSGKDLDALDSVRRSLGITAQDEESTALKVYWVEYSPWLLWPLLGALLFAFRRGVIA</sequence>
<dbReference type="Pfam" id="PF13519">
    <property type="entry name" value="VWA_2"/>
    <property type="match status" value="1"/>
</dbReference>
<dbReference type="InterPro" id="IPR050768">
    <property type="entry name" value="UPF0353/GerABKA_families"/>
</dbReference>
<dbReference type="Gene3D" id="3.40.50.410">
    <property type="entry name" value="von Willebrand factor, type A domain"/>
    <property type="match status" value="1"/>
</dbReference>
<dbReference type="SUPFAM" id="SSF53300">
    <property type="entry name" value="vWA-like"/>
    <property type="match status" value="1"/>
</dbReference>
<dbReference type="KEGG" id="gai:IMCC3135_27285"/>
<dbReference type="InterPro" id="IPR002035">
    <property type="entry name" value="VWF_A"/>
</dbReference>
<feature type="transmembrane region" description="Helical" evidence="1">
    <location>
        <begin position="12"/>
        <end position="29"/>
    </location>
</feature>
<keyword evidence="1" id="KW-0812">Transmembrane</keyword>
<keyword evidence="4" id="KW-1185">Reference proteome</keyword>
<feature type="transmembrane region" description="Helical" evidence="1">
    <location>
        <begin position="61"/>
        <end position="79"/>
    </location>
</feature>